<accession>A0A5C6NPD9</accession>
<gene>
    <name evidence="1" type="ORF">D4764_19G0003360</name>
</gene>
<reference evidence="1 2" key="1">
    <citation type="submission" date="2019-04" db="EMBL/GenBank/DDBJ databases">
        <title>Chromosome genome assembly for Takifugu flavidus.</title>
        <authorList>
            <person name="Xiao S."/>
        </authorList>
    </citation>
    <scope>NUCLEOTIDE SEQUENCE [LARGE SCALE GENOMIC DNA]</scope>
    <source>
        <strain evidence="1">HTHZ2018</strain>
        <tissue evidence="1">Muscle</tissue>
    </source>
</reference>
<dbReference type="AlphaFoldDB" id="A0A5C6NPD9"/>
<sequence>MASPNSSHDRIFASTTVLTTARLANLYRSAASGDPQTSHNLTGITATTRTSSLAATARNSHLDNGGAEHDPFTLNVPYRPRNTIKTLSEVGVEDQSDRFLHQAFLTDPH</sequence>
<name>A0A5C6NPD9_9TELE</name>
<evidence type="ECO:0000313" key="2">
    <source>
        <dbReference type="Proteomes" id="UP000324091"/>
    </source>
</evidence>
<keyword evidence="2" id="KW-1185">Reference proteome</keyword>
<organism evidence="1 2">
    <name type="scientific">Takifugu flavidus</name>
    <name type="common">sansaifugu</name>
    <dbReference type="NCBI Taxonomy" id="433684"/>
    <lineage>
        <taxon>Eukaryota</taxon>
        <taxon>Metazoa</taxon>
        <taxon>Chordata</taxon>
        <taxon>Craniata</taxon>
        <taxon>Vertebrata</taxon>
        <taxon>Euteleostomi</taxon>
        <taxon>Actinopterygii</taxon>
        <taxon>Neopterygii</taxon>
        <taxon>Teleostei</taxon>
        <taxon>Neoteleostei</taxon>
        <taxon>Acanthomorphata</taxon>
        <taxon>Eupercaria</taxon>
        <taxon>Tetraodontiformes</taxon>
        <taxon>Tetradontoidea</taxon>
        <taxon>Tetraodontidae</taxon>
        <taxon>Takifugu</taxon>
    </lineage>
</organism>
<comment type="caution">
    <text evidence="1">The sequence shown here is derived from an EMBL/GenBank/DDBJ whole genome shotgun (WGS) entry which is preliminary data.</text>
</comment>
<protein>
    <submittedName>
        <fullName evidence="1">Uncharacterized protein</fullName>
    </submittedName>
</protein>
<proteinExistence type="predicted"/>
<evidence type="ECO:0000313" key="1">
    <source>
        <dbReference type="EMBL" id="TWW68538.1"/>
    </source>
</evidence>
<dbReference type="EMBL" id="RHFK02000011">
    <property type="protein sequence ID" value="TWW68538.1"/>
    <property type="molecule type" value="Genomic_DNA"/>
</dbReference>
<dbReference type="Proteomes" id="UP000324091">
    <property type="component" value="Chromosome 19"/>
</dbReference>